<evidence type="ECO:0000313" key="5">
    <source>
        <dbReference type="Proteomes" id="UP000630445"/>
    </source>
</evidence>
<feature type="domain" description="Clr5" evidence="2">
    <location>
        <begin position="28"/>
        <end position="80"/>
    </location>
</feature>
<dbReference type="EMBL" id="JACBAF010001985">
    <property type="protein sequence ID" value="KAF7170515.1"/>
    <property type="molecule type" value="Genomic_DNA"/>
</dbReference>
<dbReference type="PANTHER" id="PTHR38788:SF3">
    <property type="entry name" value="CLR5 DOMAIN-CONTAINING PROTEIN"/>
    <property type="match status" value="1"/>
</dbReference>
<feature type="compositionally biased region" description="Low complexity" evidence="1">
    <location>
        <begin position="1"/>
        <end position="21"/>
    </location>
</feature>
<comment type="caution">
    <text evidence="3">The sequence shown here is derived from an EMBL/GenBank/DDBJ whole genome shotgun (WGS) entry which is preliminary data.</text>
</comment>
<dbReference type="Proteomes" id="UP000630445">
    <property type="component" value="Unassembled WGS sequence"/>
</dbReference>
<protein>
    <recommendedName>
        <fullName evidence="2">Clr5 domain-containing protein</fullName>
    </recommendedName>
</protein>
<evidence type="ECO:0000313" key="3">
    <source>
        <dbReference type="EMBL" id="KAF7118634.1"/>
    </source>
</evidence>
<reference evidence="3" key="1">
    <citation type="submission" date="2020-06" db="EMBL/GenBank/DDBJ databases">
        <title>Draft genome sequences of strains closely related to Aspergillus parafelis and Aspergillus hiratsukae.</title>
        <authorList>
            <person name="Dos Santos R.A.C."/>
            <person name="Rivero-Menendez O."/>
            <person name="Steenwyk J.L."/>
            <person name="Mead M.E."/>
            <person name="Goldman G.H."/>
            <person name="Alastruey-Izquierdo A."/>
            <person name="Rokas A."/>
        </authorList>
    </citation>
    <scope>NUCLEOTIDE SEQUENCE</scope>
    <source>
        <strain evidence="3">CNM-CM5793</strain>
        <strain evidence="4">CNM-CM6106</strain>
    </source>
</reference>
<organism evidence="3 5">
    <name type="scientific">Aspergillus hiratsukae</name>
    <dbReference type="NCBI Taxonomy" id="1194566"/>
    <lineage>
        <taxon>Eukaryota</taxon>
        <taxon>Fungi</taxon>
        <taxon>Dikarya</taxon>
        <taxon>Ascomycota</taxon>
        <taxon>Pezizomycotina</taxon>
        <taxon>Eurotiomycetes</taxon>
        <taxon>Eurotiomycetidae</taxon>
        <taxon>Eurotiales</taxon>
        <taxon>Aspergillaceae</taxon>
        <taxon>Aspergillus</taxon>
        <taxon>Aspergillus subgen. Fumigati</taxon>
    </lineage>
</organism>
<feature type="region of interest" description="Disordered" evidence="1">
    <location>
        <begin position="128"/>
        <end position="216"/>
    </location>
</feature>
<name>A0A8H6UC31_9EURO</name>
<gene>
    <name evidence="3" type="ORF">CNMCM5793_008172</name>
    <name evidence="4" type="ORF">CNMCM6106_005163</name>
</gene>
<dbReference type="OrthoDB" id="539213at2759"/>
<dbReference type="InterPro" id="IPR025676">
    <property type="entry name" value="Clr5_dom"/>
</dbReference>
<keyword evidence="5" id="KW-1185">Reference proteome</keyword>
<evidence type="ECO:0000259" key="2">
    <source>
        <dbReference type="Pfam" id="PF14420"/>
    </source>
</evidence>
<dbReference type="AlphaFoldDB" id="A0A8H6UC31"/>
<dbReference type="Pfam" id="PF14420">
    <property type="entry name" value="Clr5"/>
    <property type="match status" value="1"/>
</dbReference>
<dbReference type="Proteomes" id="UP000662466">
    <property type="component" value="Unassembled WGS sequence"/>
</dbReference>
<dbReference type="EMBL" id="JACBAD010002064">
    <property type="protein sequence ID" value="KAF7118634.1"/>
    <property type="molecule type" value="Genomic_DNA"/>
</dbReference>
<dbReference type="PANTHER" id="PTHR38788">
    <property type="entry name" value="CLR5 DOMAIN-CONTAINING PROTEIN"/>
    <property type="match status" value="1"/>
</dbReference>
<evidence type="ECO:0000313" key="4">
    <source>
        <dbReference type="EMBL" id="KAF7170515.1"/>
    </source>
</evidence>
<feature type="compositionally biased region" description="Low complexity" evidence="1">
    <location>
        <begin position="191"/>
        <end position="201"/>
    </location>
</feature>
<sequence length="251" mass="28352">MDGSIASSSNFSASSSSSSSATVRPRRSDDWNEYRTVIERLYRDHQLKLKDVKRIMEHDYNFVASEKQYKDRLAAWHVRKNIKAKEVHVMIRKQQKRAARGKQTAFRVGGQEVDSKRIARFVRRYGASWDNSRNDSHPTSPEPVDTPSDMSCYTPEPDDRSAALSPLSESQSMHHENKFDPLQSPELDDNQSLSATTLSPSSPQPTPRPEDLSAQDALDLEALNAFQNRLLALDKHLEASMSGFVAPGEEY</sequence>
<accession>A0A8H6UC31</accession>
<feature type="region of interest" description="Disordered" evidence="1">
    <location>
        <begin position="1"/>
        <end position="28"/>
    </location>
</feature>
<evidence type="ECO:0000256" key="1">
    <source>
        <dbReference type="SAM" id="MobiDB-lite"/>
    </source>
</evidence>
<proteinExistence type="predicted"/>